<dbReference type="AlphaFoldDB" id="A0A8S1KCY3"/>
<gene>
    <name evidence="1" type="ORF">PPRIM_AZ9-3.1.T0200163</name>
</gene>
<dbReference type="OMA" id="STHYRNQ"/>
<keyword evidence="2" id="KW-1185">Reference proteome</keyword>
<evidence type="ECO:0008006" key="3">
    <source>
        <dbReference type="Google" id="ProtNLM"/>
    </source>
</evidence>
<evidence type="ECO:0000313" key="2">
    <source>
        <dbReference type="Proteomes" id="UP000688137"/>
    </source>
</evidence>
<evidence type="ECO:0000313" key="1">
    <source>
        <dbReference type="EMBL" id="CAD8053109.1"/>
    </source>
</evidence>
<dbReference type="Proteomes" id="UP000688137">
    <property type="component" value="Unassembled WGS sequence"/>
</dbReference>
<reference evidence="1" key="1">
    <citation type="submission" date="2021-01" db="EMBL/GenBank/DDBJ databases">
        <authorList>
            <consortium name="Genoscope - CEA"/>
            <person name="William W."/>
        </authorList>
    </citation>
    <scope>NUCLEOTIDE SEQUENCE</scope>
</reference>
<name>A0A8S1KCY3_PARPR</name>
<comment type="caution">
    <text evidence="1">The sequence shown here is derived from an EMBL/GenBank/DDBJ whole genome shotgun (WGS) entry which is preliminary data.</text>
</comment>
<sequence>MEAKSTYQAQLNSMLDLTNVFMIKPMNKNGLDLKIAIDYNPQYSETLGCMQNIVPIFNNDGDPTQHGFILQIDQTIHLSNSTHYRNQYEKKLAEVKEKNRNLFVPKPKGTKIFCNVCKEYIEDYLQHTESRNHKLKFRKNKVINLISSMVDEFQKTQSIPHNTLNLPSNSDNCGYYQSILDESTEHCDTTQQQEPQSIKKIKMNDGVSAYNKLGNSLVNSSEQSFNDKFGKQCL</sequence>
<protein>
    <recommendedName>
        <fullName evidence="3">DBF4-type domain-containing protein</fullName>
    </recommendedName>
</protein>
<organism evidence="1 2">
    <name type="scientific">Paramecium primaurelia</name>
    <dbReference type="NCBI Taxonomy" id="5886"/>
    <lineage>
        <taxon>Eukaryota</taxon>
        <taxon>Sar</taxon>
        <taxon>Alveolata</taxon>
        <taxon>Ciliophora</taxon>
        <taxon>Intramacronucleata</taxon>
        <taxon>Oligohymenophorea</taxon>
        <taxon>Peniculida</taxon>
        <taxon>Parameciidae</taxon>
        <taxon>Paramecium</taxon>
    </lineage>
</organism>
<accession>A0A8S1KCY3</accession>
<dbReference type="EMBL" id="CAJJDM010000017">
    <property type="protein sequence ID" value="CAD8053109.1"/>
    <property type="molecule type" value="Genomic_DNA"/>
</dbReference>
<proteinExistence type="predicted"/>